<keyword evidence="7" id="KW-1185">Reference proteome</keyword>
<dbReference type="MEROPS" id="T01.978"/>
<comment type="subcellular location">
    <subcellularLocation>
        <location evidence="1">Cytoplasm</location>
    </subcellularLocation>
</comment>
<dbReference type="OrthoDB" id="3145928at2759"/>
<dbReference type="Pfam" id="PF10584">
    <property type="entry name" value="Proteasome_A_N"/>
    <property type="match status" value="1"/>
</dbReference>
<gene>
    <name evidence="6" type="ORF">FOC4_g10010469</name>
</gene>
<reference evidence="7" key="1">
    <citation type="submission" date="2012-09" db="EMBL/GenBank/DDBJ databases">
        <title>Genome sequencing and comparative transcriptomics of race 1 and race 4 of banana pathogen: Fusarium oxysporum f. sp. cubense.</title>
        <authorList>
            <person name="Fang X."/>
            <person name="Huang J."/>
        </authorList>
    </citation>
    <scope>NUCLEOTIDE SEQUENCE [LARGE SCALE GENOMIC DNA]</scope>
    <source>
        <strain evidence="7">race 4</strain>
    </source>
</reference>
<dbReference type="InterPro" id="IPR000426">
    <property type="entry name" value="Proteasome_asu_N"/>
</dbReference>
<dbReference type="PANTHER" id="PTHR11599">
    <property type="entry name" value="PROTEASOME SUBUNIT ALPHA/BETA"/>
    <property type="match status" value="1"/>
</dbReference>
<dbReference type="STRING" id="1229665.N1RBX7"/>
<dbReference type="GO" id="GO:0019773">
    <property type="term" value="C:proteasome core complex, alpha-subunit complex"/>
    <property type="evidence" value="ECO:0007669"/>
    <property type="project" value="UniProtKB-UniRule"/>
</dbReference>
<dbReference type="SUPFAM" id="SSF56235">
    <property type="entry name" value="N-terminal nucleophile aminohydrolases (Ntn hydrolases)"/>
    <property type="match status" value="1"/>
</dbReference>
<keyword evidence="3 4" id="KW-0647">Proteasome</keyword>
<dbReference type="Proteomes" id="UP000016929">
    <property type="component" value="Unassembled WGS sequence"/>
</dbReference>
<dbReference type="GO" id="GO:0005737">
    <property type="term" value="C:cytoplasm"/>
    <property type="evidence" value="ECO:0007669"/>
    <property type="project" value="UniProtKB-SubCell"/>
</dbReference>
<reference evidence="7" key="2">
    <citation type="journal article" date="2014" name="PLoS ONE">
        <title>Genome and Transcriptome Analysis of the Fungal Pathogen Fusarium oxysporum f. sp. cubense Causing Banana Vascular Wilt Disease.</title>
        <authorList>
            <person name="Guo L."/>
            <person name="Han L."/>
            <person name="Yang L."/>
            <person name="Zeng H."/>
            <person name="Fan D."/>
            <person name="Zhu Y."/>
            <person name="Feng Y."/>
            <person name="Wang G."/>
            <person name="Peng C."/>
            <person name="Jiang X."/>
            <person name="Zhou D."/>
            <person name="Ni P."/>
            <person name="Liang C."/>
            <person name="Liu L."/>
            <person name="Wang J."/>
            <person name="Mao C."/>
            <person name="Fang X."/>
            <person name="Peng M."/>
            <person name="Huang J."/>
        </authorList>
    </citation>
    <scope>NUCLEOTIDE SEQUENCE [LARGE SCALE GENOMIC DNA]</scope>
    <source>
        <strain evidence="7">race 4</strain>
    </source>
</reference>
<organism evidence="6 7">
    <name type="scientific">Fusarium oxysporum f. sp. cubense (strain race 4)</name>
    <name type="common">Panama disease fungus</name>
    <dbReference type="NCBI Taxonomy" id="2502994"/>
    <lineage>
        <taxon>Eukaryota</taxon>
        <taxon>Fungi</taxon>
        <taxon>Dikarya</taxon>
        <taxon>Ascomycota</taxon>
        <taxon>Pezizomycotina</taxon>
        <taxon>Sordariomycetes</taxon>
        <taxon>Hypocreomycetidae</taxon>
        <taxon>Hypocreales</taxon>
        <taxon>Nectriaceae</taxon>
        <taxon>Fusarium</taxon>
        <taxon>Fusarium oxysporum species complex</taxon>
    </lineage>
</organism>
<dbReference type="PROSITE" id="PS00388">
    <property type="entry name" value="PROTEASOME_ALPHA_1"/>
    <property type="match status" value="1"/>
</dbReference>
<feature type="domain" description="Proteasome alpha-type subunits" evidence="5">
    <location>
        <begin position="5"/>
        <end position="27"/>
    </location>
</feature>
<evidence type="ECO:0000313" key="6">
    <source>
        <dbReference type="EMBL" id="EMT63988.1"/>
    </source>
</evidence>
<dbReference type="FunFam" id="3.60.20.10:FF:000004">
    <property type="entry name" value="Proteasome subunit alpha type-4"/>
    <property type="match status" value="1"/>
</dbReference>
<dbReference type="InterPro" id="IPR001353">
    <property type="entry name" value="Proteasome_sua/b"/>
</dbReference>
<sequence length="417" mass="47163">MASGYDRALSVFSPDGHVFQVEYAGEAVKRGTCAVGVKGADVVVLGCEKRSAMKLQDTRITPSKIQLLDHHVALAFAGLNADARILVDKARLEAQSHRLSVEDPVTIDYITKYVAGVQQRYTQAGGVRPFGISTLIVGFDNGSDVPRLYQTEPSGIYSAWCTGFALLRRQDTFVSSPDWKTVPWHRHPKSLLDHLLDLVLLLPAIFSQVDQIVPSEPTLHRRHSAQQLLRDCLSLERHLDAWFQMANRPSFEHPVAYWTEELISPGGLIPFTNSYAFRDANTGLAFLYYWMTQILFHQCIESLHRAIYQPVIDAYPNMWPDLPFDLQIDLNRYQHGRMFAADICRGLDSVLHDTVQPDMLIMPMAVAMDLYRDINSVSQDGLMEIMWIDNFRSRLIEKGQHVAGVLQSQTWSEVATF</sequence>
<dbReference type="GO" id="GO:0006511">
    <property type="term" value="P:ubiquitin-dependent protein catabolic process"/>
    <property type="evidence" value="ECO:0007669"/>
    <property type="project" value="InterPro"/>
</dbReference>
<dbReference type="Gene3D" id="3.60.20.10">
    <property type="entry name" value="Glutamine Phosphoribosylpyrophosphate, subunit 1, domain 1"/>
    <property type="match status" value="1"/>
</dbReference>
<dbReference type="EMBL" id="KB726992">
    <property type="protein sequence ID" value="EMT63988.1"/>
    <property type="molecule type" value="Genomic_DNA"/>
</dbReference>
<dbReference type="InterPro" id="IPR029055">
    <property type="entry name" value="Ntn_hydrolases_N"/>
</dbReference>
<dbReference type="AlphaFoldDB" id="N1RBX7"/>
<evidence type="ECO:0000256" key="3">
    <source>
        <dbReference type="ARBA" id="ARBA00022942"/>
    </source>
</evidence>
<evidence type="ECO:0000256" key="2">
    <source>
        <dbReference type="ARBA" id="ARBA00022490"/>
    </source>
</evidence>
<name>N1RBX7_FUSC4</name>
<dbReference type="Pfam" id="PF00227">
    <property type="entry name" value="Proteasome"/>
    <property type="match status" value="1"/>
</dbReference>
<dbReference type="SMART" id="SM00948">
    <property type="entry name" value="Proteasome_A_N"/>
    <property type="match status" value="1"/>
</dbReference>
<evidence type="ECO:0000256" key="1">
    <source>
        <dbReference type="ARBA" id="ARBA00004496"/>
    </source>
</evidence>
<evidence type="ECO:0000256" key="4">
    <source>
        <dbReference type="PROSITE-ProRule" id="PRU00808"/>
    </source>
</evidence>
<dbReference type="InterPro" id="IPR050115">
    <property type="entry name" value="Proteasome_alpha"/>
</dbReference>
<proteinExistence type="inferred from homology"/>
<protein>
    <submittedName>
        <fullName evidence="6">Proteasome component PRE6</fullName>
    </submittedName>
</protein>
<dbReference type="PROSITE" id="PS51475">
    <property type="entry name" value="PROTEASOME_ALPHA_2"/>
    <property type="match status" value="1"/>
</dbReference>
<dbReference type="HOGENOM" id="CLU_658950_0_0_1"/>
<dbReference type="InterPro" id="IPR023332">
    <property type="entry name" value="Proteasome_alpha-type"/>
</dbReference>
<accession>N1RBX7</accession>
<keyword evidence="2" id="KW-0963">Cytoplasm</keyword>
<evidence type="ECO:0000259" key="5">
    <source>
        <dbReference type="PROSITE" id="PS00388"/>
    </source>
</evidence>
<evidence type="ECO:0000313" key="7">
    <source>
        <dbReference type="Proteomes" id="UP000016929"/>
    </source>
</evidence>
<comment type="similarity">
    <text evidence="4">Belongs to the peptidase T1A family.</text>
</comment>